<dbReference type="InterPro" id="IPR053897">
    <property type="entry name" value="Oaf_C"/>
</dbReference>
<comment type="caution">
    <text evidence="2">The sequence shown here is derived from an EMBL/GenBank/DDBJ whole genome shotgun (WGS) entry which is preliminary data.</text>
</comment>
<feature type="domain" description="Out at first C-terminal" evidence="1">
    <location>
        <begin position="27"/>
        <end position="91"/>
    </location>
</feature>
<protein>
    <recommendedName>
        <fullName evidence="1">Out at first C-terminal domain-containing protein</fullName>
    </recommendedName>
</protein>
<dbReference type="EMBL" id="JAPXFL010000004">
    <property type="protein sequence ID" value="KAK9508213.1"/>
    <property type="molecule type" value="Genomic_DNA"/>
</dbReference>
<organism evidence="2 3">
    <name type="scientific">Rhynocoris fuscipes</name>
    <dbReference type="NCBI Taxonomy" id="488301"/>
    <lineage>
        <taxon>Eukaryota</taxon>
        <taxon>Metazoa</taxon>
        <taxon>Ecdysozoa</taxon>
        <taxon>Arthropoda</taxon>
        <taxon>Hexapoda</taxon>
        <taxon>Insecta</taxon>
        <taxon>Pterygota</taxon>
        <taxon>Neoptera</taxon>
        <taxon>Paraneoptera</taxon>
        <taxon>Hemiptera</taxon>
        <taxon>Heteroptera</taxon>
        <taxon>Panheteroptera</taxon>
        <taxon>Cimicomorpha</taxon>
        <taxon>Reduviidae</taxon>
        <taxon>Harpactorinae</taxon>
        <taxon>Harpactorini</taxon>
        <taxon>Rhynocoris</taxon>
    </lineage>
</organism>
<evidence type="ECO:0000313" key="3">
    <source>
        <dbReference type="Proteomes" id="UP001461498"/>
    </source>
</evidence>
<dbReference type="PANTHER" id="PTHR13423">
    <property type="entry name" value="OUT AT FIRST"/>
    <property type="match status" value="1"/>
</dbReference>
<dbReference type="AlphaFoldDB" id="A0AAW1DB93"/>
<dbReference type="Pfam" id="PF22873">
    <property type="entry name" value="OAF_C"/>
    <property type="match status" value="1"/>
</dbReference>
<keyword evidence="3" id="KW-1185">Reference proteome</keyword>
<dbReference type="PANTHER" id="PTHR13423:SF2">
    <property type="entry name" value="OUT AT FIRST PROTEIN HOMOLOG"/>
    <property type="match status" value="1"/>
</dbReference>
<dbReference type="Proteomes" id="UP001461498">
    <property type="component" value="Unassembled WGS sequence"/>
</dbReference>
<sequence length="91" mass="10456">MLYCFPGGPSKSALLLAVHESPVPNPRCREAKGLWSPCTCHLETCIGWYPCGLKYCRAKDGTSYRCGIRTCRKCHLYTYHVRQKQLCLWDE</sequence>
<accession>A0AAW1DB93</accession>
<proteinExistence type="predicted"/>
<reference evidence="2 3" key="1">
    <citation type="submission" date="2022-12" db="EMBL/GenBank/DDBJ databases">
        <title>Chromosome-level genome assembly of true bugs.</title>
        <authorList>
            <person name="Ma L."/>
            <person name="Li H."/>
        </authorList>
    </citation>
    <scope>NUCLEOTIDE SEQUENCE [LARGE SCALE GENOMIC DNA]</scope>
    <source>
        <strain evidence="2">Lab_2022b</strain>
    </source>
</reference>
<evidence type="ECO:0000313" key="2">
    <source>
        <dbReference type="EMBL" id="KAK9508213.1"/>
    </source>
</evidence>
<name>A0AAW1DB93_9HEMI</name>
<evidence type="ECO:0000259" key="1">
    <source>
        <dbReference type="Pfam" id="PF22873"/>
    </source>
</evidence>
<dbReference type="InterPro" id="IPR026315">
    <property type="entry name" value="Oaf"/>
</dbReference>
<gene>
    <name evidence="2" type="ORF">O3M35_007926</name>
</gene>